<evidence type="ECO:0000259" key="9">
    <source>
        <dbReference type="PROSITE" id="PS50850"/>
    </source>
</evidence>
<organism evidence="10 11">
    <name type="scientific">Rhizoclosmatium globosum</name>
    <dbReference type="NCBI Taxonomy" id="329046"/>
    <lineage>
        <taxon>Eukaryota</taxon>
        <taxon>Fungi</taxon>
        <taxon>Fungi incertae sedis</taxon>
        <taxon>Chytridiomycota</taxon>
        <taxon>Chytridiomycota incertae sedis</taxon>
        <taxon>Chytridiomycetes</taxon>
        <taxon>Chytridiales</taxon>
        <taxon>Chytriomycetaceae</taxon>
        <taxon>Rhizoclosmatium</taxon>
    </lineage>
</organism>
<feature type="signal peptide" evidence="8">
    <location>
        <begin position="1"/>
        <end position="16"/>
    </location>
</feature>
<feature type="transmembrane region" description="Helical" evidence="7">
    <location>
        <begin position="301"/>
        <end position="319"/>
    </location>
</feature>
<evidence type="ECO:0000256" key="4">
    <source>
        <dbReference type="ARBA" id="ARBA00022692"/>
    </source>
</evidence>
<evidence type="ECO:0000256" key="5">
    <source>
        <dbReference type="ARBA" id="ARBA00022989"/>
    </source>
</evidence>
<dbReference type="InterPro" id="IPR020846">
    <property type="entry name" value="MFS_dom"/>
</dbReference>
<keyword evidence="4 7" id="KW-0812">Transmembrane</keyword>
<keyword evidence="2" id="KW-0813">Transport</keyword>
<dbReference type="OrthoDB" id="2141871at2759"/>
<evidence type="ECO:0000313" key="11">
    <source>
        <dbReference type="Proteomes" id="UP000193642"/>
    </source>
</evidence>
<keyword evidence="6 7" id="KW-0472">Membrane</keyword>
<feature type="transmembrane region" description="Helical" evidence="7">
    <location>
        <begin position="125"/>
        <end position="145"/>
    </location>
</feature>
<dbReference type="FunFam" id="1.20.1720.10:FF:000004">
    <property type="entry name" value="EmrB/QacA family drug resistance transporter"/>
    <property type="match status" value="1"/>
</dbReference>
<dbReference type="PROSITE" id="PS50850">
    <property type="entry name" value="MFS"/>
    <property type="match status" value="1"/>
</dbReference>
<dbReference type="InterPro" id="IPR036259">
    <property type="entry name" value="MFS_trans_sf"/>
</dbReference>
<feature type="transmembrane region" description="Helical" evidence="7">
    <location>
        <begin position="190"/>
        <end position="210"/>
    </location>
</feature>
<reference evidence="10 11" key="1">
    <citation type="submission" date="2016-07" db="EMBL/GenBank/DDBJ databases">
        <title>Pervasive Adenine N6-methylation of Active Genes in Fungi.</title>
        <authorList>
            <consortium name="DOE Joint Genome Institute"/>
            <person name="Mondo S.J."/>
            <person name="Dannebaum R.O."/>
            <person name="Kuo R.C."/>
            <person name="Labutti K."/>
            <person name="Haridas S."/>
            <person name="Kuo A."/>
            <person name="Salamov A."/>
            <person name="Ahrendt S.R."/>
            <person name="Lipzen A."/>
            <person name="Sullivan W."/>
            <person name="Andreopoulos W.B."/>
            <person name="Clum A."/>
            <person name="Lindquist E."/>
            <person name="Daum C."/>
            <person name="Ramamoorthy G.K."/>
            <person name="Gryganskyi A."/>
            <person name="Culley D."/>
            <person name="Magnuson J.K."/>
            <person name="James T.Y."/>
            <person name="O'Malley M.A."/>
            <person name="Stajich J.E."/>
            <person name="Spatafora J.W."/>
            <person name="Visel A."/>
            <person name="Grigoriev I.V."/>
        </authorList>
    </citation>
    <scope>NUCLEOTIDE SEQUENCE [LARGE SCALE GENOMIC DNA]</scope>
    <source>
        <strain evidence="10 11">JEL800</strain>
    </source>
</reference>
<dbReference type="InterPro" id="IPR011701">
    <property type="entry name" value="MFS"/>
</dbReference>
<dbReference type="Proteomes" id="UP000193642">
    <property type="component" value="Unassembled WGS sequence"/>
</dbReference>
<dbReference type="CDD" id="cd17502">
    <property type="entry name" value="MFS_Azr1_MDR_like"/>
    <property type="match status" value="1"/>
</dbReference>
<dbReference type="STRING" id="329046.A0A1Y2C4N3"/>
<evidence type="ECO:0000256" key="1">
    <source>
        <dbReference type="ARBA" id="ARBA00004651"/>
    </source>
</evidence>
<feature type="transmembrane region" description="Helical" evidence="7">
    <location>
        <begin position="36"/>
        <end position="55"/>
    </location>
</feature>
<feature type="chain" id="PRO_5013096031" evidence="8">
    <location>
        <begin position="17"/>
        <end position="400"/>
    </location>
</feature>
<keyword evidence="11" id="KW-1185">Reference proteome</keyword>
<protein>
    <submittedName>
        <fullName evidence="10">MFS general substrate transporter</fullName>
    </submittedName>
</protein>
<feature type="transmembrane region" description="Helical" evidence="7">
    <location>
        <begin position="326"/>
        <end position="345"/>
    </location>
</feature>
<feature type="transmembrane region" description="Helical" evidence="7">
    <location>
        <begin position="92"/>
        <end position="113"/>
    </location>
</feature>
<accession>A0A1Y2C4N3</accession>
<evidence type="ECO:0000256" key="3">
    <source>
        <dbReference type="ARBA" id="ARBA00022475"/>
    </source>
</evidence>
<dbReference type="GO" id="GO:0005886">
    <property type="term" value="C:plasma membrane"/>
    <property type="evidence" value="ECO:0007669"/>
    <property type="project" value="UniProtKB-SubCell"/>
</dbReference>
<feature type="transmembrane region" description="Helical" evidence="7">
    <location>
        <begin position="157"/>
        <end position="178"/>
    </location>
</feature>
<proteinExistence type="predicted"/>
<feature type="transmembrane region" description="Helical" evidence="7">
    <location>
        <begin position="67"/>
        <end position="86"/>
    </location>
</feature>
<gene>
    <name evidence="10" type="ORF">BCR33DRAFT_698912</name>
</gene>
<dbReference type="GO" id="GO:0022857">
    <property type="term" value="F:transmembrane transporter activity"/>
    <property type="evidence" value="ECO:0007669"/>
    <property type="project" value="InterPro"/>
</dbReference>
<comment type="subcellular location">
    <subcellularLocation>
        <location evidence="1">Cell membrane</location>
        <topology evidence="1">Multi-pass membrane protein</topology>
    </subcellularLocation>
</comment>
<sequence length="400" mass="42553">MCIAALLVAMIMSSLDNTIVSTALRSIILELHQQELAPWIGSAYMITSASTAALYGRFADTFGRKSVFIFALIVFEIGSLICGMASSMEMLILGRAIAGVGGGGLNSLVLIIISDIVSIRNRGKFQSIVGAAIGISSICGPLAGGAFSDHWSWRWCFYVNIPFGVFTVLIIALIRFNVVEGNVKDKLRRIDYIGSFTLLASVTSFVTPLVSGGTIWAWNSAPVLVLFPFSAVFFAAFVYNEIKIAKDPIVPAAMFVNSNVAALLGIALSLGCIFFSSSYYISLFFQIVFNNTATEGGVASIPMIMGMVITTLVSGVLVSKTGKYRLYFFMGPAILAVGVGLTSLLNGRSGMAERIIFLALMGFGAGFVFQMRVVALQASVPTKYIAVVTALASTCLLLGG</sequence>
<evidence type="ECO:0000256" key="8">
    <source>
        <dbReference type="SAM" id="SignalP"/>
    </source>
</evidence>
<name>A0A1Y2C4N3_9FUNG</name>
<dbReference type="EMBL" id="MCGO01000030">
    <property type="protein sequence ID" value="ORY41971.1"/>
    <property type="molecule type" value="Genomic_DNA"/>
</dbReference>
<evidence type="ECO:0000256" key="6">
    <source>
        <dbReference type="ARBA" id="ARBA00023136"/>
    </source>
</evidence>
<dbReference type="SUPFAM" id="SSF103473">
    <property type="entry name" value="MFS general substrate transporter"/>
    <property type="match status" value="1"/>
</dbReference>
<feature type="transmembrane region" description="Helical" evidence="7">
    <location>
        <begin position="351"/>
        <end position="369"/>
    </location>
</feature>
<dbReference type="Gene3D" id="1.20.1720.10">
    <property type="entry name" value="Multidrug resistance protein D"/>
    <property type="match status" value="1"/>
</dbReference>
<feature type="transmembrane region" description="Helical" evidence="7">
    <location>
        <begin position="216"/>
        <end position="239"/>
    </location>
</feature>
<feature type="domain" description="Major facilitator superfamily (MFS) profile" evidence="9">
    <location>
        <begin position="2"/>
        <end position="400"/>
    </location>
</feature>
<feature type="transmembrane region" description="Helical" evidence="7">
    <location>
        <begin position="260"/>
        <end position="281"/>
    </location>
</feature>
<evidence type="ECO:0000256" key="7">
    <source>
        <dbReference type="SAM" id="Phobius"/>
    </source>
</evidence>
<dbReference type="Gene3D" id="1.20.1250.20">
    <property type="entry name" value="MFS general substrate transporter like domains"/>
    <property type="match status" value="1"/>
</dbReference>
<dbReference type="Pfam" id="PF07690">
    <property type="entry name" value="MFS_1"/>
    <property type="match status" value="1"/>
</dbReference>
<keyword evidence="8" id="KW-0732">Signal</keyword>
<dbReference type="PANTHER" id="PTHR23501">
    <property type="entry name" value="MAJOR FACILITATOR SUPERFAMILY"/>
    <property type="match status" value="1"/>
</dbReference>
<keyword evidence="3" id="KW-1003">Cell membrane</keyword>
<evidence type="ECO:0000256" key="2">
    <source>
        <dbReference type="ARBA" id="ARBA00022448"/>
    </source>
</evidence>
<comment type="caution">
    <text evidence="10">The sequence shown here is derived from an EMBL/GenBank/DDBJ whole genome shotgun (WGS) entry which is preliminary data.</text>
</comment>
<dbReference type="AlphaFoldDB" id="A0A1Y2C4N3"/>
<dbReference type="PANTHER" id="PTHR23501:SF191">
    <property type="entry name" value="VACUOLAR BASIC AMINO ACID TRANSPORTER 4"/>
    <property type="match status" value="1"/>
</dbReference>
<evidence type="ECO:0000313" key="10">
    <source>
        <dbReference type="EMBL" id="ORY41971.1"/>
    </source>
</evidence>
<keyword evidence="5 7" id="KW-1133">Transmembrane helix</keyword>